<evidence type="ECO:0000256" key="1">
    <source>
        <dbReference type="SAM" id="MobiDB-lite"/>
    </source>
</evidence>
<dbReference type="PANTHER" id="PTHR30613:SF1">
    <property type="entry name" value="DUF1479 DOMAIN PROTEIN (AFU_ORTHOLOGUE AFUA_5G09280)"/>
    <property type="match status" value="1"/>
</dbReference>
<feature type="compositionally biased region" description="Low complexity" evidence="1">
    <location>
        <begin position="33"/>
        <end position="48"/>
    </location>
</feature>
<reference evidence="3" key="3">
    <citation type="submission" date="2018-08" db="EMBL/GenBank/DDBJ databases">
        <authorList>
            <person name="Guldener U."/>
        </authorList>
    </citation>
    <scope>NUCLEOTIDE SEQUENCE</scope>
    <source>
        <strain evidence="3">UB2</strain>
    </source>
</reference>
<dbReference type="SUPFAM" id="SSF51197">
    <property type="entry name" value="Clavaminate synthase-like"/>
    <property type="match status" value="1"/>
</dbReference>
<dbReference type="PANTHER" id="PTHR30613">
    <property type="entry name" value="UNCHARACTERIZED PROTEIN YBIU-RELATED"/>
    <property type="match status" value="1"/>
</dbReference>
<dbReference type="AlphaFoldDB" id="A0A1K0GMQ4"/>
<dbReference type="Gene3D" id="2.60.120.330">
    <property type="entry name" value="B-lactam Antibiotic, Isopenicillin N Synthase, Chain"/>
    <property type="match status" value="1"/>
</dbReference>
<evidence type="ECO:0000313" key="4">
    <source>
        <dbReference type="Proteomes" id="UP000179920"/>
    </source>
</evidence>
<sequence>MMLAHRAARASLLATRRTPLLLTSCARTLHATPSQLKPSLDPSSSSTTPTPPPFAPAPTSSSPKKNLGKEEGTIASVFASLSGGILEDALPDRFSQLKQSLISSPQHVEHLKSTWKSVLSSLSAKVAETERLGGGCIPEITYPSGSSSVGPLESWTDKATFQAIKDRGVAVIRNVIPSRQALQWKEDIKSYAKQNGAKGFPASNPQVYELYWTPAQLAARSHPNLLTTSQRFLSLFRKPSTPTSTCTGVETACSLTNPLTYVDRLRIRQPGDAQFALGAHIDGGGVERWECSNFRGLWSNILQDGSNWSSHDPWSLGEGGERMTARTDMYDGPGQCGVFRPLQGWLSLSHTRAGEGTLRVLPFLRESTAYIILRPFFTHLKPASSFSSSSQFLDALNWVFDGTSRKFPGCSLGHNIELSPETHPHLELEKTMVSIPDVRPGDMVLWHCDAVHSVEKKHGGVGDSSVLYIPAIPTTKVNWEYVMEQKKCFDEGRPPPDFPGGSGESGFKGRGTEEMVNGGLARTSMGLERFDLRMAENEEERRLLEWCNANM</sequence>
<feature type="region of interest" description="Disordered" evidence="1">
    <location>
        <begin position="32"/>
        <end position="68"/>
    </location>
</feature>
<accession>A0A1K0GMQ4</accession>
<dbReference type="EMBL" id="LT558120">
    <property type="protein sequence ID" value="SAM80751.1"/>
    <property type="molecule type" value="Genomic_DNA"/>
</dbReference>
<dbReference type="InterPro" id="IPR027443">
    <property type="entry name" value="IPNS-like_sf"/>
</dbReference>
<dbReference type="OrthoDB" id="8249012at2759"/>
<evidence type="ECO:0000313" key="3">
    <source>
        <dbReference type="EMBL" id="SYW84946.1"/>
    </source>
</evidence>
<dbReference type="Proteomes" id="UP000179920">
    <property type="component" value="Chromosome IV"/>
</dbReference>
<dbReference type="InterPro" id="IPR010856">
    <property type="entry name" value="Gig2-like"/>
</dbReference>
<gene>
    <name evidence="3" type="ORF">UBRO2_05652</name>
    <name evidence="2" type="ORF">UBRO_02568</name>
</gene>
<proteinExistence type="predicted"/>
<protein>
    <submittedName>
        <fullName evidence="2">Related to DUF1479 domain protein</fullName>
    </submittedName>
</protein>
<dbReference type="EMBL" id="ULHB01000192">
    <property type="protein sequence ID" value="SYW84946.1"/>
    <property type="molecule type" value="Genomic_DNA"/>
</dbReference>
<evidence type="ECO:0000313" key="2">
    <source>
        <dbReference type="EMBL" id="SAM80751.1"/>
    </source>
</evidence>
<dbReference type="Pfam" id="PF07350">
    <property type="entry name" value="Gig2-like"/>
    <property type="match status" value="1"/>
</dbReference>
<name>A0A1K0GMQ4_9BASI</name>
<dbReference type="Proteomes" id="UP000658997">
    <property type="component" value="Unassembled WGS sequence"/>
</dbReference>
<organism evidence="2 4">
    <name type="scientific">Ustilago bromivora</name>
    <dbReference type="NCBI Taxonomy" id="307758"/>
    <lineage>
        <taxon>Eukaryota</taxon>
        <taxon>Fungi</taxon>
        <taxon>Dikarya</taxon>
        <taxon>Basidiomycota</taxon>
        <taxon>Ustilaginomycotina</taxon>
        <taxon>Ustilaginomycetes</taxon>
        <taxon>Ustilaginales</taxon>
        <taxon>Ustilaginaceae</taxon>
        <taxon>Ustilago</taxon>
    </lineage>
</organism>
<keyword evidence="5" id="KW-1185">Reference proteome</keyword>
<reference evidence="4" key="1">
    <citation type="submission" date="2016-04" db="EMBL/GenBank/DDBJ databases">
        <authorList>
            <person name="Guldener U."/>
            <person name="Guldener U."/>
        </authorList>
    </citation>
    <scope>NUCLEOTIDE SEQUENCE [LARGE SCALE GENOMIC DNA]</scope>
    <source>
        <strain evidence="4">UB2112</strain>
    </source>
</reference>
<reference evidence="2" key="2">
    <citation type="submission" date="2016-04" db="EMBL/GenBank/DDBJ databases">
        <authorList>
            <person name="Evans L.H."/>
            <person name="Alamgir A."/>
            <person name="Owens N."/>
            <person name="Weber N.D."/>
            <person name="Virtaneva K."/>
            <person name="Barbian K."/>
            <person name="Babar A."/>
            <person name="Rosenke K."/>
        </authorList>
    </citation>
    <scope>NUCLEOTIDE SEQUENCE</scope>
    <source>
        <strain evidence="2">UB2112</strain>
    </source>
</reference>
<evidence type="ECO:0000313" key="5">
    <source>
        <dbReference type="Proteomes" id="UP000658997"/>
    </source>
</evidence>